<evidence type="ECO:0000256" key="2">
    <source>
        <dbReference type="SAM" id="SignalP"/>
    </source>
</evidence>
<evidence type="ECO:0000313" key="3">
    <source>
        <dbReference type="EMBL" id="CAL1541446.1"/>
    </source>
</evidence>
<dbReference type="AlphaFoldDB" id="A0AAV2I5H7"/>
<name>A0AAV2I5H7_LYMST</name>
<accession>A0AAV2I5H7</accession>
<feature type="region of interest" description="Disordered" evidence="1">
    <location>
        <begin position="116"/>
        <end position="155"/>
    </location>
</feature>
<comment type="caution">
    <text evidence="3">The sequence shown here is derived from an EMBL/GenBank/DDBJ whole genome shotgun (WGS) entry which is preliminary data.</text>
</comment>
<feature type="compositionally biased region" description="Basic and acidic residues" evidence="1">
    <location>
        <begin position="122"/>
        <end position="137"/>
    </location>
</feature>
<organism evidence="3 4">
    <name type="scientific">Lymnaea stagnalis</name>
    <name type="common">Great pond snail</name>
    <name type="synonym">Helix stagnalis</name>
    <dbReference type="NCBI Taxonomy" id="6523"/>
    <lineage>
        <taxon>Eukaryota</taxon>
        <taxon>Metazoa</taxon>
        <taxon>Spiralia</taxon>
        <taxon>Lophotrochozoa</taxon>
        <taxon>Mollusca</taxon>
        <taxon>Gastropoda</taxon>
        <taxon>Heterobranchia</taxon>
        <taxon>Euthyneura</taxon>
        <taxon>Panpulmonata</taxon>
        <taxon>Hygrophila</taxon>
        <taxon>Lymnaeoidea</taxon>
        <taxon>Lymnaeidae</taxon>
        <taxon>Lymnaea</taxon>
    </lineage>
</organism>
<gene>
    <name evidence="3" type="ORF">GSLYS_00015052001</name>
</gene>
<proteinExistence type="predicted"/>
<dbReference type="EMBL" id="CAXITT010000432">
    <property type="protein sequence ID" value="CAL1541446.1"/>
    <property type="molecule type" value="Genomic_DNA"/>
</dbReference>
<evidence type="ECO:0000256" key="1">
    <source>
        <dbReference type="SAM" id="MobiDB-lite"/>
    </source>
</evidence>
<reference evidence="3 4" key="1">
    <citation type="submission" date="2024-04" db="EMBL/GenBank/DDBJ databases">
        <authorList>
            <consortium name="Genoscope - CEA"/>
            <person name="William W."/>
        </authorList>
    </citation>
    <scope>NUCLEOTIDE SEQUENCE [LARGE SCALE GENOMIC DNA]</scope>
</reference>
<evidence type="ECO:0000313" key="4">
    <source>
        <dbReference type="Proteomes" id="UP001497497"/>
    </source>
</evidence>
<keyword evidence="4" id="KW-1185">Reference proteome</keyword>
<dbReference type="Proteomes" id="UP001497497">
    <property type="component" value="Unassembled WGS sequence"/>
</dbReference>
<sequence>MAPQGNLVIASLIVVMSVVSGKPFASSDQDNYGKDLKSNYLNQWTGWGEQRPVDNGWGVKPVDYGWGDKRPVDNGWGVRPVDYGWGEKRPVENWNGWGEKKTDENWNAKGEQNTVENWNGWGEKKPVDNGWGEKKPVENWNGWGEKKTDQNWNGWGEKNTVENWNGWGEKKPVDNGWGDKQRVDYGWGEKTPVGYGWGEKTPIDNWNGWGEKNPIVDFGNLWSGWGDKPDSKFDLIDDEKERHVAVFIQIMKSLINREEEDTRSFLELFKQFTRVTWKKESTKGYSREELSKTQVATYEKISYNDEREWLDLCDGDEPDNEFRYKKLFLLYVKFRSHYQAQKQFVGAKEYQTESLKASKQYILYSQLVTFAKQVQHEKTVVISFSQVVETKYKTHYSYFKQCAFYSQCNRWTDFDFDGKSGFDFGAQFGNAIGDNYDRDARHFELFLKLQKFIKLVSEKTYDDDDTFRTFHSLGWDDERDDYDWRGEHPVYGYLSGLRKHLDEHKPNDFKKFFDDKEEADNKNLFFSLKGYKLLQEQKELLEKRTQIEQVFVKFSKFLQYQEEVENCKQEFSKFKEWQKAKENKVRTDEFFSFLKQVSVLKGFFTSKTYYGKDGHDKIYNKGVGEFYYGYDKSVRLSYDGKDNRGFNKFVGGNDFGRKDFGGVYKGFPLQHYGPQGYDYQREDFYKNQLAQAGYSKEKLNFDGRH</sequence>
<feature type="chain" id="PRO_5043427302" evidence="2">
    <location>
        <begin position="22"/>
        <end position="705"/>
    </location>
</feature>
<protein>
    <submittedName>
        <fullName evidence="3">Uncharacterized protein</fullName>
    </submittedName>
</protein>
<keyword evidence="2" id="KW-0732">Signal</keyword>
<feature type="signal peptide" evidence="2">
    <location>
        <begin position="1"/>
        <end position="21"/>
    </location>
</feature>